<dbReference type="EMBL" id="KN832877">
    <property type="protein sequence ID" value="KIN00167.1"/>
    <property type="molecule type" value="Genomic_DNA"/>
</dbReference>
<evidence type="ECO:0000313" key="2">
    <source>
        <dbReference type="EMBL" id="KIN00167.1"/>
    </source>
</evidence>
<dbReference type="Proteomes" id="UP000054321">
    <property type="component" value="Unassembled WGS sequence"/>
</dbReference>
<evidence type="ECO:0000313" key="3">
    <source>
        <dbReference type="Proteomes" id="UP000054321"/>
    </source>
</evidence>
<organism evidence="2 3">
    <name type="scientific">Oidiodendron maius (strain Zn)</name>
    <dbReference type="NCBI Taxonomy" id="913774"/>
    <lineage>
        <taxon>Eukaryota</taxon>
        <taxon>Fungi</taxon>
        <taxon>Dikarya</taxon>
        <taxon>Ascomycota</taxon>
        <taxon>Pezizomycotina</taxon>
        <taxon>Leotiomycetes</taxon>
        <taxon>Leotiomycetes incertae sedis</taxon>
        <taxon>Myxotrichaceae</taxon>
        <taxon>Oidiodendron</taxon>
    </lineage>
</organism>
<keyword evidence="3" id="KW-1185">Reference proteome</keyword>
<dbReference type="AlphaFoldDB" id="A0A0C3HCY8"/>
<evidence type="ECO:0000256" key="1">
    <source>
        <dbReference type="SAM" id="MobiDB-lite"/>
    </source>
</evidence>
<dbReference type="InParanoid" id="A0A0C3HCY8"/>
<gene>
    <name evidence="2" type="ORF">OIDMADRAFT_145676</name>
</gene>
<feature type="compositionally biased region" description="Basic and acidic residues" evidence="1">
    <location>
        <begin position="63"/>
        <end position="81"/>
    </location>
</feature>
<dbReference type="HOGENOM" id="CLU_1294762_0_0_1"/>
<sequence length="213" mass="24184">MTYLARVQRRPALRDAHRGPVQRRCYFIARRPHPGVDRWSGQALSPDERCGLGHTPSQVGMIQRDKRESDRPPSGRRHDWEVSSDVGLWELESQGVDPAHCSGTAKGEPVGPASPTFLSRLISIGSRDEARTLPPERPVQCLCYVVDLCVVRIASVLFWGSRHLEFSPGNRGFSEGMSCLRRMGGRERAWDWCCWSWREAKEQDEDDLQTART</sequence>
<name>A0A0C3HCY8_OIDMZ</name>
<proteinExistence type="predicted"/>
<feature type="region of interest" description="Disordered" evidence="1">
    <location>
        <begin position="37"/>
        <end position="81"/>
    </location>
</feature>
<protein>
    <submittedName>
        <fullName evidence="2">Uncharacterized protein</fullName>
    </submittedName>
</protein>
<reference evidence="3" key="2">
    <citation type="submission" date="2015-01" db="EMBL/GenBank/DDBJ databases">
        <title>Evolutionary Origins and Diversification of the Mycorrhizal Mutualists.</title>
        <authorList>
            <consortium name="DOE Joint Genome Institute"/>
            <consortium name="Mycorrhizal Genomics Consortium"/>
            <person name="Kohler A."/>
            <person name="Kuo A."/>
            <person name="Nagy L.G."/>
            <person name="Floudas D."/>
            <person name="Copeland A."/>
            <person name="Barry K.W."/>
            <person name="Cichocki N."/>
            <person name="Veneault-Fourrey C."/>
            <person name="LaButti K."/>
            <person name="Lindquist E.A."/>
            <person name="Lipzen A."/>
            <person name="Lundell T."/>
            <person name="Morin E."/>
            <person name="Murat C."/>
            <person name="Riley R."/>
            <person name="Ohm R."/>
            <person name="Sun H."/>
            <person name="Tunlid A."/>
            <person name="Henrissat B."/>
            <person name="Grigoriev I.V."/>
            <person name="Hibbett D.S."/>
            <person name="Martin F."/>
        </authorList>
    </citation>
    <scope>NUCLEOTIDE SEQUENCE [LARGE SCALE GENOMIC DNA]</scope>
    <source>
        <strain evidence="3">Zn</strain>
    </source>
</reference>
<reference evidence="2 3" key="1">
    <citation type="submission" date="2014-04" db="EMBL/GenBank/DDBJ databases">
        <authorList>
            <consortium name="DOE Joint Genome Institute"/>
            <person name="Kuo A."/>
            <person name="Martino E."/>
            <person name="Perotto S."/>
            <person name="Kohler A."/>
            <person name="Nagy L.G."/>
            <person name="Floudas D."/>
            <person name="Copeland A."/>
            <person name="Barry K.W."/>
            <person name="Cichocki N."/>
            <person name="Veneault-Fourrey C."/>
            <person name="LaButti K."/>
            <person name="Lindquist E.A."/>
            <person name="Lipzen A."/>
            <person name="Lundell T."/>
            <person name="Morin E."/>
            <person name="Murat C."/>
            <person name="Sun H."/>
            <person name="Tunlid A."/>
            <person name="Henrissat B."/>
            <person name="Grigoriev I.V."/>
            <person name="Hibbett D.S."/>
            <person name="Martin F."/>
            <person name="Nordberg H.P."/>
            <person name="Cantor M.N."/>
            <person name="Hua S.X."/>
        </authorList>
    </citation>
    <scope>NUCLEOTIDE SEQUENCE [LARGE SCALE GENOMIC DNA]</scope>
    <source>
        <strain evidence="2 3">Zn</strain>
    </source>
</reference>
<accession>A0A0C3HCY8</accession>